<dbReference type="Proteomes" id="UP000039660">
    <property type="component" value="Unassembled WGS sequence"/>
</dbReference>
<feature type="transmembrane region" description="Helical" evidence="1">
    <location>
        <begin position="12"/>
        <end position="29"/>
    </location>
</feature>
<keyword evidence="1" id="KW-1133">Transmembrane helix</keyword>
<dbReference type="EMBL" id="CCRK01000005">
    <property type="protein sequence ID" value="CDZ49145.1"/>
    <property type="molecule type" value="Genomic_DNA"/>
</dbReference>
<evidence type="ECO:0000313" key="3">
    <source>
        <dbReference type="Proteomes" id="UP000039660"/>
    </source>
</evidence>
<sequence length="220" mass="25254">MMVPEYPKRLARIGSVFALVGSLVWVQWPVDFEKFNIAAGIIFLASLVTWFSVELSDYLGDGSFADNVVSEDVEKFNSILGFVGPNQFYVIKNKAIQTYMEKDDYDGLRSLIHYSENDIFPFHNLKVQTSYEEFCKSAREFCSDFYSLYSSDGRGSATWRPTGDGYVSDEVFEKIMTKIAKLDRKASHLAELWEELIKLARHELKGASTKIRHYDTEGFR</sequence>
<name>A0A0T7GPC4_NEOGA</name>
<protein>
    <submittedName>
        <fullName evidence="2">Uncharacterized protein</fullName>
    </submittedName>
</protein>
<proteinExistence type="predicted"/>
<dbReference type="AlphaFoldDB" id="A0A0T7GPC4"/>
<keyword evidence="1" id="KW-0472">Membrane</keyword>
<evidence type="ECO:0000313" key="2">
    <source>
        <dbReference type="EMBL" id="CDZ49145.1"/>
    </source>
</evidence>
<accession>A0A0T7GPC4</accession>
<keyword evidence="1" id="KW-0812">Transmembrane</keyword>
<evidence type="ECO:0000256" key="1">
    <source>
        <dbReference type="SAM" id="Phobius"/>
    </source>
</evidence>
<feature type="transmembrane region" description="Helical" evidence="1">
    <location>
        <begin position="35"/>
        <end position="53"/>
    </location>
</feature>
<dbReference type="RefSeq" id="WP_172729917.1">
    <property type="nucleotide sequence ID" value="NZ_CCRK01000005.1"/>
</dbReference>
<organism evidence="2 3">
    <name type="scientific">Neorhizobium galegae bv. officinalis</name>
    <dbReference type="NCBI Taxonomy" id="323656"/>
    <lineage>
        <taxon>Bacteria</taxon>
        <taxon>Pseudomonadati</taxon>
        <taxon>Pseudomonadota</taxon>
        <taxon>Alphaproteobacteria</taxon>
        <taxon>Hyphomicrobiales</taxon>
        <taxon>Rhizobiaceae</taxon>
        <taxon>Rhizobium/Agrobacterium group</taxon>
        <taxon>Neorhizobium</taxon>
    </lineage>
</organism>
<reference evidence="2 3" key="1">
    <citation type="submission" date="2014-08" db="EMBL/GenBank/DDBJ databases">
        <authorList>
            <person name="Chen Y.-H."/>
        </authorList>
    </citation>
    <scope>NUCLEOTIDE SEQUENCE [LARGE SCALE GENOMIC DNA]</scope>
</reference>
<gene>
    <name evidence="2" type="ORF">NGAL_HAMBI1189_27860</name>
</gene>